<gene>
    <name evidence="2" type="ORF">DERF_008540</name>
</gene>
<reference evidence="2" key="1">
    <citation type="submission" date="2013-05" db="EMBL/GenBank/DDBJ databases">
        <authorList>
            <person name="Yim A.K.Y."/>
            <person name="Chan T.F."/>
            <person name="Ji K.M."/>
            <person name="Liu X.Y."/>
            <person name="Zhou J.W."/>
            <person name="Li R.Q."/>
            <person name="Yang K.Y."/>
            <person name="Li J."/>
            <person name="Li M."/>
            <person name="Law P.T.W."/>
            <person name="Wu Y.L."/>
            <person name="Cai Z.L."/>
            <person name="Qin H."/>
            <person name="Bao Y."/>
            <person name="Leung R.K.K."/>
            <person name="Ng P.K.S."/>
            <person name="Zou J."/>
            <person name="Zhong X.J."/>
            <person name="Ran P.X."/>
            <person name="Zhong N.S."/>
            <person name="Liu Z.G."/>
            <person name="Tsui S.K.W."/>
        </authorList>
    </citation>
    <scope>NUCLEOTIDE SEQUENCE</scope>
    <source>
        <strain evidence="2">Derf</strain>
        <tissue evidence="2">Whole organism</tissue>
    </source>
</reference>
<comment type="caution">
    <text evidence="2">The sequence shown here is derived from an EMBL/GenBank/DDBJ whole genome shotgun (WGS) entry which is preliminary data.</text>
</comment>
<sequence>MTDQSSTRLTTEIMELPPPSSDFKPNTDDWPEYKRNVLGIIYLDDFDGKIDDINESSNQTIEIPSHGTIDPNVQPQYQCIKCGKIQTNESLDEIHRMKCLRCYNKAFNKIRPTKWVKFHAY</sequence>
<accession>A0A922I1U6</accession>
<feature type="compositionally biased region" description="Polar residues" evidence="1">
    <location>
        <begin position="1"/>
        <end position="10"/>
    </location>
</feature>
<protein>
    <submittedName>
        <fullName evidence="2">Uncharacterized protein</fullName>
    </submittedName>
</protein>
<evidence type="ECO:0000313" key="2">
    <source>
        <dbReference type="EMBL" id="KAH9517924.1"/>
    </source>
</evidence>
<proteinExistence type="predicted"/>
<feature type="region of interest" description="Disordered" evidence="1">
    <location>
        <begin position="1"/>
        <end position="28"/>
    </location>
</feature>
<organism evidence="2 3">
    <name type="scientific">Dermatophagoides farinae</name>
    <name type="common">American house dust mite</name>
    <dbReference type="NCBI Taxonomy" id="6954"/>
    <lineage>
        <taxon>Eukaryota</taxon>
        <taxon>Metazoa</taxon>
        <taxon>Ecdysozoa</taxon>
        <taxon>Arthropoda</taxon>
        <taxon>Chelicerata</taxon>
        <taxon>Arachnida</taxon>
        <taxon>Acari</taxon>
        <taxon>Acariformes</taxon>
        <taxon>Sarcoptiformes</taxon>
        <taxon>Astigmata</taxon>
        <taxon>Psoroptidia</taxon>
        <taxon>Analgoidea</taxon>
        <taxon>Pyroglyphidae</taxon>
        <taxon>Dermatophagoidinae</taxon>
        <taxon>Dermatophagoides</taxon>
    </lineage>
</organism>
<dbReference type="AlphaFoldDB" id="A0A922I1U6"/>
<dbReference type="Proteomes" id="UP000790347">
    <property type="component" value="Unassembled WGS sequence"/>
</dbReference>
<name>A0A922I1U6_DERFA</name>
<dbReference type="EMBL" id="ASGP02000003">
    <property type="protein sequence ID" value="KAH9517924.1"/>
    <property type="molecule type" value="Genomic_DNA"/>
</dbReference>
<evidence type="ECO:0000313" key="3">
    <source>
        <dbReference type="Proteomes" id="UP000790347"/>
    </source>
</evidence>
<dbReference type="Gene3D" id="2.20.28.30">
    <property type="entry name" value="RNA polymerase ii, chain L"/>
    <property type="match status" value="1"/>
</dbReference>
<keyword evidence="3" id="KW-1185">Reference proteome</keyword>
<evidence type="ECO:0000256" key="1">
    <source>
        <dbReference type="SAM" id="MobiDB-lite"/>
    </source>
</evidence>
<reference evidence="2" key="2">
    <citation type="journal article" date="2022" name="Res Sq">
        <title>Comparative Genomics Reveals Insights into the Divergent Evolution of Astigmatic Mites and Household Pest Adaptations.</title>
        <authorList>
            <person name="Xiong Q."/>
            <person name="Wan A.T.-Y."/>
            <person name="Liu X.-Y."/>
            <person name="Fung C.S.-H."/>
            <person name="Xiao X."/>
            <person name="Malainual N."/>
            <person name="Hou J."/>
            <person name="Wang L."/>
            <person name="Wang M."/>
            <person name="Yang K."/>
            <person name="Cui Y."/>
            <person name="Leung E."/>
            <person name="Nong W."/>
            <person name="Shin S.-K."/>
            <person name="Au S."/>
            <person name="Jeong K.Y."/>
            <person name="Chew F.T."/>
            <person name="Hui J."/>
            <person name="Leung T.F."/>
            <person name="Tungtrongchitr A."/>
            <person name="Zhong N."/>
            <person name="Liu Z."/>
            <person name="Tsui S."/>
        </authorList>
    </citation>
    <scope>NUCLEOTIDE SEQUENCE</scope>
    <source>
        <strain evidence="2">Derf</strain>
        <tissue evidence="2">Whole organism</tissue>
    </source>
</reference>